<feature type="compositionally biased region" description="Basic residues" evidence="1">
    <location>
        <begin position="39"/>
        <end position="49"/>
    </location>
</feature>
<keyword evidence="3" id="KW-1185">Reference proteome</keyword>
<dbReference type="EMBL" id="JAFNEN010000948">
    <property type="protein sequence ID" value="KAG8175808.1"/>
    <property type="molecule type" value="Genomic_DNA"/>
</dbReference>
<reference evidence="2 3" key="1">
    <citation type="journal article" date="2022" name="Nat. Ecol. Evol.">
        <title>A masculinizing supergene underlies an exaggerated male reproductive morph in a spider.</title>
        <authorList>
            <person name="Hendrickx F."/>
            <person name="De Corte Z."/>
            <person name="Sonet G."/>
            <person name="Van Belleghem S.M."/>
            <person name="Kostlbacher S."/>
            <person name="Vangestel C."/>
        </authorList>
    </citation>
    <scope>NUCLEOTIDE SEQUENCE [LARGE SCALE GENOMIC DNA]</scope>
    <source>
        <strain evidence="2">W744_W776</strain>
    </source>
</reference>
<protein>
    <submittedName>
        <fullName evidence="2">Uncharacterized protein</fullName>
    </submittedName>
</protein>
<dbReference type="Proteomes" id="UP000827092">
    <property type="component" value="Unassembled WGS sequence"/>
</dbReference>
<evidence type="ECO:0000313" key="2">
    <source>
        <dbReference type="EMBL" id="KAG8175808.1"/>
    </source>
</evidence>
<feature type="compositionally biased region" description="Basic residues" evidence="1">
    <location>
        <begin position="69"/>
        <end position="79"/>
    </location>
</feature>
<sequence length="178" mass="20850">MHTKTHTEDGNKQETTSRKGGTNYKITNSQKRVLQFVREHHHTQGRRKEKPKEPQNCKLPKEGASFREKAKHKQRRRKKEPQNWMPLTVGTAKQLQMQKEMKHTNANPKRGAFHVNKSTKQKNRMEGRKQQEEKTPNCKLPQGGVAQDRTTTWVKEGEGIRRERNTDHKRTGSRRGIL</sequence>
<dbReference type="AlphaFoldDB" id="A0AAV6TVM9"/>
<feature type="compositionally biased region" description="Basic and acidic residues" evidence="1">
    <location>
        <begin position="123"/>
        <end position="136"/>
    </location>
</feature>
<feature type="compositionally biased region" description="Basic and acidic residues" evidence="1">
    <location>
        <begin position="155"/>
        <end position="170"/>
    </location>
</feature>
<feature type="region of interest" description="Disordered" evidence="1">
    <location>
        <begin position="1"/>
        <end position="178"/>
    </location>
</feature>
<evidence type="ECO:0000256" key="1">
    <source>
        <dbReference type="SAM" id="MobiDB-lite"/>
    </source>
</evidence>
<evidence type="ECO:0000313" key="3">
    <source>
        <dbReference type="Proteomes" id="UP000827092"/>
    </source>
</evidence>
<gene>
    <name evidence="2" type="ORF">JTE90_013359</name>
</gene>
<comment type="caution">
    <text evidence="2">The sequence shown here is derived from an EMBL/GenBank/DDBJ whole genome shotgun (WGS) entry which is preliminary data.</text>
</comment>
<proteinExistence type="predicted"/>
<organism evidence="2 3">
    <name type="scientific">Oedothorax gibbosus</name>
    <dbReference type="NCBI Taxonomy" id="931172"/>
    <lineage>
        <taxon>Eukaryota</taxon>
        <taxon>Metazoa</taxon>
        <taxon>Ecdysozoa</taxon>
        <taxon>Arthropoda</taxon>
        <taxon>Chelicerata</taxon>
        <taxon>Arachnida</taxon>
        <taxon>Araneae</taxon>
        <taxon>Araneomorphae</taxon>
        <taxon>Entelegynae</taxon>
        <taxon>Araneoidea</taxon>
        <taxon>Linyphiidae</taxon>
        <taxon>Erigoninae</taxon>
        <taxon>Oedothorax</taxon>
    </lineage>
</organism>
<name>A0AAV6TVM9_9ARAC</name>
<feature type="compositionally biased region" description="Polar residues" evidence="1">
    <location>
        <begin position="18"/>
        <end position="32"/>
    </location>
</feature>
<accession>A0AAV6TVM9</accession>
<feature type="compositionally biased region" description="Basic and acidic residues" evidence="1">
    <location>
        <begin position="1"/>
        <end position="17"/>
    </location>
</feature>
<feature type="compositionally biased region" description="Basic and acidic residues" evidence="1">
    <location>
        <begin position="50"/>
        <end position="68"/>
    </location>
</feature>